<sequence length="157" mass="16079">MQLLIALLTAVFAGAVIPMQAGANAMLARALGHPLWAALVSLALSAVLLVPVLLALRVPLPQLAALAGQPRWIWLGGAAGAIYVTAAVIMAPRLGAAGFMLALIAGQILAAMLIDQLGAVGFQRRPLDTPRLIGAGLVLAGVLVMQGPALWRMLRGG</sequence>
<dbReference type="InterPro" id="IPR006750">
    <property type="entry name" value="YdcZ"/>
</dbReference>
<evidence type="ECO:0000313" key="3">
    <source>
        <dbReference type="Proteomes" id="UP001224997"/>
    </source>
</evidence>
<dbReference type="Proteomes" id="UP001224997">
    <property type="component" value="Unassembled WGS sequence"/>
</dbReference>
<keyword evidence="1" id="KW-0472">Membrane</keyword>
<comment type="caution">
    <text evidence="2">The sequence shown here is derived from an EMBL/GenBank/DDBJ whole genome shotgun (WGS) entry which is preliminary data.</text>
</comment>
<reference evidence="2 3" key="1">
    <citation type="submission" date="2023-08" db="EMBL/GenBank/DDBJ databases">
        <authorList>
            <person name="Park J.-S."/>
        </authorList>
    </citation>
    <scope>NUCLEOTIDE SEQUENCE [LARGE SCALE GENOMIC DNA]</scope>
    <source>
        <strain evidence="2 3">2205BS29-5</strain>
    </source>
</reference>
<feature type="transmembrane region" description="Helical" evidence="1">
    <location>
        <begin position="97"/>
        <end position="120"/>
    </location>
</feature>
<name>A0ABT9JGR2_9RHOB</name>
<keyword evidence="1" id="KW-1133">Transmembrane helix</keyword>
<keyword evidence="3" id="KW-1185">Reference proteome</keyword>
<evidence type="ECO:0000313" key="2">
    <source>
        <dbReference type="EMBL" id="MDP5309021.1"/>
    </source>
</evidence>
<evidence type="ECO:0000256" key="1">
    <source>
        <dbReference type="SAM" id="Phobius"/>
    </source>
</evidence>
<dbReference type="Pfam" id="PF04657">
    <property type="entry name" value="DMT_YdcZ"/>
    <property type="match status" value="1"/>
</dbReference>
<dbReference type="PANTHER" id="PTHR34821:SF2">
    <property type="entry name" value="INNER MEMBRANE PROTEIN YDCZ"/>
    <property type="match status" value="1"/>
</dbReference>
<accession>A0ABT9JGR2</accession>
<dbReference type="RefSeq" id="WP_305964848.1">
    <property type="nucleotide sequence ID" value="NZ_JAVAMQ010000029.1"/>
</dbReference>
<gene>
    <name evidence="2" type="ORF">Q5Y72_18240</name>
</gene>
<dbReference type="EMBL" id="JAVAMQ010000029">
    <property type="protein sequence ID" value="MDP5309021.1"/>
    <property type="molecule type" value="Genomic_DNA"/>
</dbReference>
<keyword evidence="1" id="KW-0812">Transmembrane</keyword>
<proteinExistence type="predicted"/>
<feature type="transmembrane region" description="Helical" evidence="1">
    <location>
        <begin position="72"/>
        <end position="91"/>
    </location>
</feature>
<feature type="transmembrane region" description="Helical" evidence="1">
    <location>
        <begin position="35"/>
        <end position="60"/>
    </location>
</feature>
<organism evidence="2 3">
    <name type="scientific">Paracoccus spongiarum</name>
    <dbReference type="NCBI Taxonomy" id="3064387"/>
    <lineage>
        <taxon>Bacteria</taxon>
        <taxon>Pseudomonadati</taxon>
        <taxon>Pseudomonadota</taxon>
        <taxon>Alphaproteobacteria</taxon>
        <taxon>Rhodobacterales</taxon>
        <taxon>Paracoccaceae</taxon>
        <taxon>Paracoccus</taxon>
    </lineage>
</organism>
<dbReference type="PANTHER" id="PTHR34821">
    <property type="entry name" value="INNER MEMBRANE PROTEIN YDCZ"/>
    <property type="match status" value="1"/>
</dbReference>
<protein>
    <submittedName>
        <fullName evidence="2">DMT family transporter</fullName>
    </submittedName>
</protein>
<feature type="transmembrane region" description="Helical" evidence="1">
    <location>
        <begin position="132"/>
        <end position="151"/>
    </location>
</feature>